<dbReference type="AlphaFoldDB" id="A0A512DVQ5"/>
<dbReference type="InterPro" id="IPR036291">
    <property type="entry name" value="NAD(P)-bd_dom_sf"/>
</dbReference>
<evidence type="ECO:0000313" key="8">
    <source>
        <dbReference type="EMBL" id="GEO40516.1"/>
    </source>
</evidence>
<sequence length="346" mass="36973">MLSMRAAYIHGVRDLRVGDKATPEPAANEVLLNVSAVGVCGSDLHYYKEGAIGSAVISQPFVPGHEFAGRVIEDRPDLGLRAGQLVAVDPAKPCGHCEWCERGHVNLCPNVVFMGAPPTTHGAMTEQISAAPSQIFPVPDNFTDIQAVMLEPLGVAIHAMDLAKMKRVMETVAVIGAGPIGLCLLQLAKMICPDKVYSIDPVGYRANLAKKLGADDVADSHTAISDWTNGRGVDLVLEATNSPMGFQVAAETARIGGRVVLVGIPDGDQYMPLSASLLRRKGLDIKMSRRMGHVYERAIKLVASGRVDVDTMVTHRFALEDADNAFSYPAEFHDGAVKTIILPGQA</sequence>
<dbReference type="Proteomes" id="UP000321523">
    <property type="component" value="Unassembled WGS sequence"/>
</dbReference>
<dbReference type="Gene3D" id="3.40.50.720">
    <property type="entry name" value="NAD(P)-binding Rossmann-like Domain"/>
    <property type="match status" value="1"/>
</dbReference>
<reference evidence="8 9" key="1">
    <citation type="submission" date="2019-07" db="EMBL/GenBank/DDBJ databases">
        <title>Whole genome shotgun sequence of Skermanella aerolata NBRC 106429.</title>
        <authorList>
            <person name="Hosoyama A."/>
            <person name="Uohara A."/>
            <person name="Ohji S."/>
            <person name="Ichikawa N."/>
        </authorList>
    </citation>
    <scope>NUCLEOTIDE SEQUENCE [LARGE SCALE GENOMIC DNA]</scope>
    <source>
        <strain evidence="8 9">NBRC 106429</strain>
    </source>
</reference>
<dbReference type="SUPFAM" id="SSF51735">
    <property type="entry name" value="NAD(P)-binding Rossmann-fold domains"/>
    <property type="match status" value="1"/>
</dbReference>
<evidence type="ECO:0000259" key="7">
    <source>
        <dbReference type="Pfam" id="PF08240"/>
    </source>
</evidence>
<gene>
    <name evidence="8" type="primary">gutB</name>
    <name evidence="8" type="ORF">SAE02_46640</name>
</gene>
<evidence type="ECO:0000256" key="2">
    <source>
        <dbReference type="ARBA" id="ARBA00008072"/>
    </source>
</evidence>
<dbReference type="EMBL" id="BJYZ01000022">
    <property type="protein sequence ID" value="GEO40516.1"/>
    <property type="molecule type" value="Genomic_DNA"/>
</dbReference>
<dbReference type="PANTHER" id="PTHR43161">
    <property type="entry name" value="SORBITOL DEHYDROGENASE"/>
    <property type="match status" value="1"/>
</dbReference>
<comment type="cofactor">
    <cofactor evidence="1">
        <name>Zn(2+)</name>
        <dbReference type="ChEBI" id="CHEBI:29105"/>
    </cofactor>
</comment>
<keyword evidence="3" id="KW-0479">Metal-binding</keyword>
<dbReference type="SUPFAM" id="SSF50129">
    <property type="entry name" value="GroES-like"/>
    <property type="match status" value="1"/>
</dbReference>
<accession>A0A512DVQ5</accession>
<keyword evidence="9" id="KW-1185">Reference proteome</keyword>
<comment type="caution">
    <text evidence="8">The sequence shown here is derived from an EMBL/GenBank/DDBJ whole genome shotgun (WGS) entry which is preliminary data.</text>
</comment>
<dbReference type="Pfam" id="PF08240">
    <property type="entry name" value="ADH_N"/>
    <property type="match status" value="1"/>
</dbReference>
<dbReference type="GO" id="GO:0046872">
    <property type="term" value="F:metal ion binding"/>
    <property type="evidence" value="ECO:0007669"/>
    <property type="project" value="UniProtKB-KW"/>
</dbReference>
<evidence type="ECO:0000259" key="6">
    <source>
        <dbReference type="Pfam" id="PF00107"/>
    </source>
</evidence>
<dbReference type="PANTHER" id="PTHR43161:SF9">
    <property type="entry name" value="SORBITOL DEHYDROGENASE"/>
    <property type="match status" value="1"/>
</dbReference>
<keyword evidence="5" id="KW-0560">Oxidoreductase</keyword>
<name>A0A512DVQ5_9PROT</name>
<protein>
    <submittedName>
        <fullName evidence="8">Sorbitol dehydrogenase</fullName>
    </submittedName>
</protein>
<proteinExistence type="inferred from homology"/>
<organism evidence="8 9">
    <name type="scientific">Skermanella aerolata</name>
    <dbReference type="NCBI Taxonomy" id="393310"/>
    <lineage>
        <taxon>Bacteria</taxon>
        <taxon>Pseudomonadati</taxon>
        <taxon>Pseudomonadota</taxon>
        <taxon>Alphaproteobacteria</taxon>
        <taxon>Rhodospirillales</taxon>
        <taxon>Azospirillaceae</taxon>
        <taxon>Skermanella</taxon>
    </lineage>
</organism>
<comment type="similarity">
    <text evidence="2">Belongs to the zinc-containing alcohol dehydrogenase family.</text>
</comment>
<keyword evidence="4" id="KW-0862">Zinc</keyword>
<evidence type="ECO:0000313" key="9">
    <source>
        <dbReference type="Proteomes" id="UP000321523"/>
    </source>
</evidence>
<dbReference type="Gene3D" id="3.90.180.10">
    <property type="entry name" value="Medium-chain alcohol dehydrogenases, catalytic domain"/>
    <property type="match status" value="1"/>
</dbReference>
<evidence type="ECO:0000256" key="3">
    <source>
        <dbReference type="ARBA" id="ARBA00022723"/>
    </source>
</evidence>
<feature type="domain" description="Alcohol dehydrogenase-like C-terminal" evidence="6">
    <location>
        <begin position="179"/>
        <end position="303"/>
    </location>
</feature>
<evidence type="ECO:0000256" key="4">
    <source>
        <dbReference type="ARBA" id="ARBA00022833"/>
    </source>
</evidence>
<evidence type="ECO:0000256" key="1">
    <source>
        <dbReference type="ARBA" id="ARBA00001947"/>
    </source>
</evidence>
<dbReference type="Pfam" id="PF00107">
    <property type="entry name" value="ADH_zinc_N"/>
    <property type="match status" value="1"/>
</dbReference>
<evidence type="ECO:0000256" key="5">
    <source>
        <dbReference type="ARBA" id="ARBA00023002"/>
    </source>
</evidence>
<dbReference type="InterPro" id="IPR013154">
    <property type="entry name" value="ADH-like_N"/>
</dbReference>
<dbReference type="GO" id="GO:0016491">
    <property type="term" value="F:oxidoreductase activity"/>
    <property type="evidence" value="ECO:0007669"/>
    <property type="project" value="UniProtKB-KW"/>
</dbReference>
<dbReference type="InterPro" id="IPR011032">
    <property type="entry name" value="GroES-like_sf"/>
</dbReference>
<dbReference type="InterPro" id="IPR013149">
    <property type="entry name" value="ADH-like_C"/>
</dbReference>
<feature type="domain" description="Alcohol dehydrogenase-like N-terminal" evidence="7">
    <location>
        <begin position="27"/>
        <end position="140"/>
    </location>
</feature>